<dbReference type="GO" id="GO:0000981">
    <property type="term" value="F:DNA-binding transcription factor activity, RNA polymerase II-specific"/>
    <property type="evidence" value="ECO:0007669"/>
    <property type="project" value="InterPro"/>
</dbReference>
<dbReference type="SMART" id="SM00066">
    <property type="entry name" value="GAL4"/>
    <property type="match status" value="1"/>
</dbReference>
<protein>
    <recommendedName>
        <fullName evidence="2">Zn(2)-C6 fungal-type domain-containing protein</fullName>
    </recommendedName>
</protein>
<dbReference type="CDD" id="cd00067">
    <property type="entry name" value="GAL4"/>
    <property type="match status" value="1"/>
</dbReference>
<dbReference type="SUPFAM" id="SSF57701">
    <property type="entry name" value="Zn2/Cys6 DNA-binding domain"/>
    <property type="match status" value="1"/>
</dbReference>
<dbReference type="Pfam" id="PF00172">
    <property type="entry name" value="Zn_clus"/>
    <property type="match status" value="1"/>
</dbReference>
<keyword evidence="1" id="KW-0539">Nucleus</keyword>
<evidence type="ECO:0000313" key="3">
    <source>
        <dbReference type="EMBL" id="KFA64285.1"/>
    </source>
</evidence>
<gene>
    <name evidence="3" type="ORF">S40285_06075</name>
</gene>
<dbReference type="Pfam" id="PF11951">
    <property type="entry name" value="Fungal_trans_2"/>
    <property type="match status" value="1"/>
</dbReference>
<dbReference type="InParanoid" id="A0A084QK00"/>
<dbReference type="OMA" id="YMFIAQG"/>
<dbReference type="GO" id="GO:0008270">
    <property type="term" value="F:zinc ion binding"/>
    <property type="evidence" value="ECO:0007669"/>
    <property type="project" value="InterPro"/>
</dbReference>
<dbReference type="EMBL" id="KL660690">
    <property type="protein sequence ID" value="KFA64285.1"/>
    <property type="molecule type" value="Genomic_DNA"/>
</dbReference>
<evidence type="ECO:0000256" key="1">
    <source>
        <dbReference type="ARBA" id="ARBA00023242"/>
    </source>
</evidence>
<name>A0A084QK00_STAC4</name>
<dbReference type="InterPro" id="IPR036864">
    <property type="entry name" value="Zn2-C6_fun-type_DNA-bd_sf"/>
</dbReference>
<dbReference type="AlphaFoldDB" id="A0A084QK00"/>
<accession>A0A084QK00</accession>
<dbReference type="InterPro" id="IPR021858">
    <property type="entry name" value="Fun_TF"/>
</dbReference>
<sequence>MRTSLRRSCEACARAKHGCDLRMPQCSRCVKRRTNCVYANEPLTASASLPRGTGKEESSAGIIVIKTSRDVSPTTSQASPQGPMGLISPIDASIDPFDSYPATRLPRPRVQRLIHHFLSSIAFQYYPLDLSHQSNPFVVSWWPRALADPALFHVSLQTASLDEELRAQQGFPISEMLMADSVSLIRQTISNPALAYRDETLNSVVTLAAIEHGQGNYETVSIHVDGMKQLVAARGGLGEIRRTSPLTARMVPWVCLLVTGSPQFPAQSDDGFGNGIQTTAQWQLSAPQQAATSLDIIPHGLDVCPEMSDGLRRLRSIFQSSALTNTEIHDLTCYVVHKLLLMAQPSHTDTTRLAVFECLRYGIVLYMLIIHGTTYYSHDALAHAVIPKLQSHLEILADTEYLHSPIFVWTVSIALAAMPPFAEAHQEWFLTRARVMAISLGLTAWDQVACQLKAVLWIDLPQQVTIQRQWDEVWGLLNGS</sequence>
<keyword evidence="4" id="KW-1185">Reference proteome</keyword>
<proteinExistence type="predicted"/>
<dbReference type="HOGENOM" id="CLU_045857_0_0_1"/>
<dbReference type="InterPro" id="IPR001138">
    <property type="entry name" value="Zn2Cys6_DnaBD"/>
</dbReference>
<dbReference type="STRING" id="1283841.A0A084QK00"/>
<dbReference type="PANTHER" id="PTHR37540:SF5">
    <property type="entry name" value="TRANSCRIPTION FACTOR DOMAIN-CONTAINING PROTEIN"/>
    <property type="match status" value="1"/>
</dbReference>
<feature type="domain" description="Zn(2)-C6 fungal-type" evidence="2">
    <location>
        <begin position="8"/>
        <end position="38"/>
    </location>
</feature>
<evidence type="ECO:0000259" key="2">
    <source>
        <dbReference type="PROSITE" id="PS50048"/>
    </source>
</evidence>
<organism evidence="3 4">
    <name type="scientific">Stachybotrys chlorohalonatus (strain IBT 40285)</name>
    <dbReference type="NCBI Taxonomy" id="1283841"/>
    <lineage>
        <taxon>Eukaryota</taxon>
        <taxon>Fungi</taxon>
        <taxon>Dikarya</taxon>
        <taxon>Ascomycota</taxon>
        <taxon>Pezizomycotina</taxon>
        <taxon>Sordariomycetes</taxon>
        <taxon>Hypocreomycetidae</taxon>
        <taxon>Hypocreales</taxon>
        <taxon>Stachybotryaceae</taxon>
        <taxon>Stachybotrys</taxon>
    </lineage>
</organism>
<dbReference type="PROSITE" id="PS00463">
    <property type="entry name" value="ZN2_CY6_FUNGAL_1"/>
    <property type="match status" value="1"/>
</dbReference>
<dbReference type="OrthoDB" id="5376287at2759"/>
<evidence type="ECO:0000313" key="4">
    <source>
        <dbReference type="Proteomes" id="UP000028524"/>
    </source>
</evidence>
<reference evidence="3 4" key="1">
    <citation type="journal article" date="2014" name="BMC Genomics">
        <title>Comparative genome sequencing reveals chemotype-specific gene clusters in the toxigenic black mold Stachybotrys.</title>
        <authorList>
            <person name="Semeiks J."/>
            <person name="Borek D."/>
            <person name="Otwinowski Z."/>
            <person name="Grishin N.V."/>
        </authorList>
    </citation>
    <scope>NUCLEOTIDE SEQUENCE [LARGE SCALE GENOMIC DNA]</scope>
    <source>
        <strain evidence="3 4">IBT 40285</strain>
    </source>
</reference>
<dbReference type="Proteomes" id="UP000028524">
    <property type="component" value="Unassembled WGS sequence"/>
</dbReference>
<dbReference type="PANTHER" id="PTHR37540">
    <property type="entry name" value="TRANSCRIPTION FACTOR (ACR-2), PUTATIVE-RELATED-RELATED"/>
    <property type="match status" value="1"/>
</dbReference>
<dbReference type="Gene3D" id="4.10.240.10">
    <property type="entry name" value="Zn(2)-C6 fungal-type DNA-binding domain"/>
    <property type="match status" value="1"/>
</dbReference>
<dbReference type="PROSITE" id="PS50048">
    <property type="entry name" value="ZN2_CY6_FUNGAL_2"/>
    <property type="match status" value="1"/>
</dbReference>